<sequence length="85" mass="9923">MFQLAGLSNIVIRQHPIYIDSRQPKILKSFYKNWLGMLEPVKEELLENEVISLDDIYQAEKEAERINEGDSLYQSLWVAEGIKQV</sequence>
<reference evidence="1 2" key="1">
    <citation type="submission" date="2016-08" db="EMBL/GenBank/DDBJ databases">
        <title>Draft genome sequence of Candidatus Piscirickettsia litoralis, from seawater.</title>
        <authorList>
            <person name="Wan X."/>
            <person name="Lee A.J."/>
            <person name="Hou S."/>
            <person name="Donachie S.P."/>
        </authorList>
    </citation>
    <scope>NUCLEOTIDE SEQUENCE [LARGE SCALE GENOMIC DNA]</scope>
    <source>
        <strain evidence="1 2">Y2</strain>
    </source>
</reference>
<dbReference type="RefSeq" id="WP_069311949.1">
    <property type="nucleotide sequence ID" value="NZ_MDTU01000001.1"/>
</dbReference>
<gene>
    <name evidence="1" type="ORF">BGC07_03320</name>
</gene>
<organism evidence="1 2">
    <name type="scientific">Piscirickettsia litoralis</name>
    <dbReference type="NCBI Taxonomy" id="1891921"/>
    <lineage>
        <taxon>Bacteria</taxon>
        <taxon>Pseudomonadati</taxon>
        <taxon>Pseudomonadota</taxon>
        <taxon>Gammaproteobacteria</taxon>
        <taxon>Thiotrichales</taxon>
        <taxon>Piscirickettsiaceae</taxon>
        <taxon>Piscirickettsia</taxon>
    </lineage>
</organism>
<keyword evidence="2" id="KW-1185">Reference proteome</keyword>
<dbReference type="EMBL" id="MDTU01000001">
    <property type="protein sequence ID" value="ODN42150.1"/>
    <property type="molecule type" value="Genomic_DNA"/>
</dbReference>
<comment type="caution">
    <text evidence="1">The sequence shown here is derived from an EMBL/GenBank/DDBJ whole genome shotgun (WGS) entry which is preliminary data.</text>
</comment>
<protein>
    <submittedName>
        <fullName evidence="1">Uncharacterized protein</fullName>
    </submittedName>
</protein>
<evidence type="ECO:0000313" key="1">
    <source>
        <dbReference type="EMBL" id="ODN42150.1"/>
    </source>
</evidence>
<dbReference type="Proteomes" id="UP000094329">
    <property type="component" value="Unassembled WGS sequence"/>
</dbReference>
<accession>A0ABX3A101</accession>
<proteinExistence type="predicted"/>
<evidence type="ECO:0000313" key="2">
    <source>
        <dbReference type="Proteomes" id="UP000094329"/>
    </source>
</evidence>
<name>A0ABX3A101_9GAMM</name>